<sequence length="123" mass="13598">MFLLMLRIFCIKNIILLSSFAFVGCGNAPSILPNELPVGHVDQIYNEKIEIEKVILVDDLLVDSNITNDSGLVLNTGVGEPPYSDNTIEVKGTPIKNGKYEIILEGQTRNAYGGNINFRKNMI</sequence>
<dbReference type="EMBL" id="UFRV01000006">
    <property type="protein sequence ID" value="SUT99610.1"/>
    <property type="molecule type" value="Genomic_DNA"/>
</dbReference>
<proteinExistence type="predicted"/>
<reference evidence="2 3" key="1">
    <citation type="submission" date="2018-06" db="EMBL/GenBank/DDBJ databases">
        <authorList>
            <consortium name="Pathogen Informatics"/>
            <person name="Doyle S."/>
        </authorList>
    </citation>
    <scope>NUCLEOTIDE SEQUENCE [LARGE SCALE GENOMIC DNA]</scope>
    <source>
        <strain evidence="2 3">NCTC10308</strain>
    </source>
</reference>
<evidence type="ECO:0000256" key="1">
    <source>
        <dbReference type="SAM" id="SignalP"/>
    </source>
</evidence>
<evidence type="ECO:0000313" key="3">
    <source>
        <dbReference type="Proteomes" id="UP000254227"/>
    </source>
</evidence>
<organism evidence="2 3">
    <name type="scientific">Acinetobacter johnsonii</name>
    <dbReference type="NCBI Taxonomy" id="40214"/>
    <lineage>
        <taxon>Bacteria</taxon>
        <taxon>Pseudomonadati</taxon>
        <taxon>Pseudomonadota</taxon>
        <taxon>Gammaproteobacteria</taxon>
        <taxon>Moraxellales</taxon>
        <taxon>Moraxellaceae</taxon>
        <taxon>Acinetobacter</taxon>
    </lineage>
</organism>
<accession>A0A380U8N9</accession>
<name>A0A380U8N9_ACIJO</name>
<dbReference type="AlphaFoldDB" id="A0A380U8N9"/>
<evidence type="ECO:0000313" key="2">
    <source>
        <dbReference type="EMBL" id="SUT99610.1"/>
    </source>
</evidence>
<keyword evidence="1" id="KW-0732">Signal</keyword>
<feature type="chain" id="PRO_5016615263" evidence="1">
    <location>
        <begin position="24"/>
        <end position="123"/>
    </location>
</feature>
<gene>
    <name evidence="2" type="ORF">NCTC10308_03308</name>
</gene>
<dbReference type="PROSITE" id="PS51257">
    <property type="entry name" value="PROKAR_LIPOPROTEIN"/>
    <property type="match status" value="1"/>
</dbReference>
<protein>
    <submittedName>
        <fullName evidence="2">Uncharacterized protein</fullName>
    </submittedName>
</protein>
<feature type="signal peptide" evidence="1">
    <location>
        <begin position="1"/>
        <end position="23"/>
    </location>
</feature>
<dbReference type="Proteomes" id="UP000254227">
    <property type="component" value="Unassembled WGS sequence"/>
</dbReference>